<organism evidence="2 3">
    <name type="scientific">Symbiodinium natans</name>
    <dbReference type="NCBI Taxonomy" id="878477"/>
    <lineage>
        <taxon>Eukaryota</taxon>
        <taxon>Sar</taxon>
        <taxon>Alveolata</taxon>
        <taxon>Dinophyceae</taxon>
        <taxon>Suessiales</taxon>
        <taxon>Symbiodiniaceae</taxon>
        <taxon>Symbiodinium</taxon>
    </lineage>
</organism>
<evidence type="ECO:0000256" key="1">
    <source>
        <dbReference type="SAM" id="MobiDB-lite"/>
    </source>
</evidence>
<dbReference type="OrthoDB" id="412360at2759"/>
<sequence length="246" mass="27529">MLFLAALFPVLKEIRKNLRFGLSDRVLCNCGPLWLSGGIVGSAVESEGELFPYVVKTDPLPGLPSRTISVPGDNEHVCIQEVCFNPVSELHLIKSAAATRVTSSRPNLRFAEGDKVAVRIKNSTQDGLEQWMSGIVSTVWPRLPGERQWSFAGMSGEFPQEVPYKVDLSPGPPNFVFVHWDNHTLIRRDGLQPQDRVKGISKRLEIRTCEDGSVEQFDHLTERHKPVPRRPMVDPKDMEVSDSDSD</sequence>
<dbReference type="AlphaFoldDB" id="A0A812JM77"/>
<dbReference type="Proteomes" id="UP000604046">
    <property type="component" value="Unassembled WGS sequence"/>
</dbReference>
<feature type="compositionally biased region" description="Basic and acidic residues" evidence="1">
    <location>
        <begin position="215"/>
        <end position="239"/>
    </location>
</feature>
<keyword evidence="3" id="KW-1185">Reference proteome</keyword>
<gene>
    <name evidence="2" type="ORF">SNAT2548_LOCUS6574</name>
</gene>
<reference evidence="2" key="1">
    <citation type="submission" date="2021-02" db="EMBL/GenBank/DDBJ databases">
        <authorList>
            <person name="Dougan E. K."/>
            <person name="Rhodes N."/>
            <person name="Thang M."/>
            <person name="Chan C."/>
        </authorList>
    </citation>
    <scope>NUCLEOTIDE SEQUENCE</scope>
</reference>
<dbReference type="EMBL" id="CAJNDS010000440">
    <property type="protein sequence ID" value="CAE7206367.1"/>
    <property type="molecule type" value="Genomic_DNA"/>
</dbReference>
<proteinExistence type="predicted"/>
<feature type="region of interest" description="Disordered" evidence="1">
    <location>
        <begin position="215"/>
        <end position="246"/>
    </location>
</feature>
<comment type="caution">
    <text evidence="2">The sequence shown here is derived from an EMBL/GenBank/DDBJ whole genome shotgun (WGS) entry which is preliminary data.</text>
</comment>
<protein>
    <submittedName>
        <fullName evidence="2">Uncharacterized protein</fullName>
    </submittedName>
</protein>
<name>A0A812JM77_9DINO</name>
<accession>A0A812JM77</accession>
<evidence type="ECO:0000313" key="2">
    <source>
        <dbReference type="EMBL" id="CAE7206367.1"/>
    </source>
</evidence>
<evidence type="ECO:0000313" key="3">
    <source>
        <dbReference type="Proteomes" id="UP000604046"/>
    </source>
</evidence>